<gene>
    <name evidence="8" type="primary">pepF_1</name>
    <name evidence="8" type="ORF">LOC62_04G005812</name>
</gene>
<feature type="region of interest" description="Disordered" evidence="7">
    <location>
        <begin position="577"/>
        <end position="596"/>
    </location>
</feature>
<sequence>MKPVALLAALGIAALGPLTGAQASTDAATEWKFPIDPLWSWPTVEENNAAPPSLERRGGDYGHGKGHGKGKGKEKHGKGKGNGHGKCKPKPEKPVNTTCFRYYKDCTKDALTTSLPDIDYDFGEMYSGNIAINPSKPNDTLFYVFKPKDGAPVDELTIWLTGGPGCSSLFGFMREIGPIMWAEGQIKARENPYAWSKLTNVLFVDQPVGTGFSTGTPTAKSSADVAVQFADWFKEFQNKFGIKNYRIFVTGESYGGRWVPYISAEFLNRADKATYDLKGSLIYSASIGDELSQQDNLPALPFAKRKRDYYAFPDEKIASLQAQADRCGFTAWFDKYMTFPPPGPQPVGEGLNQACYLSGEVMFSAVKRNVCFDQNNINRQCPVPDDEVFGLFGNNFVPGSYIGKTLYFERPEVVKALHAPTSKRFTMCTRGVLVGADDAWRNDESLPPTQHVLPQVIDATQRVIMINGDLDGNIPPEGTLLAIQNMTWGGQLGLQSKPADTFFVQMMERQFIDLTFSIGFPPPAPFFGGQGPMGTYTKERGLVWVHQLQAGHSVPEQQGRASVMHLEWLLGHREGFGPNDQTAYTDGDTRPGARFD</sequence>
<evidence type="ECO:0000256" key="1">
    <source>
        <dbReference type="ARBA" id="ARBA00009431"/>
    </source>
</evidence>
<evidence type="ECO:0000256" key="5">
    <source>
        <dbReference type="ARBA" id="ARBA00023180"/>
    </source>
</evidence>
<dbReference type="InterPro" id="IPR029058">
    <property type="entry name" value="AB_hydrolase_fold"/>
</dbReference>
<keyword evidence="2 6" id="KW-0121">Carboxypeptidase</keyword>
<dbReference type="RefSeq" id="XP_062628350.1">
    <property type="nucleotide sequence ID" value="XM_062772366.1"/>
</dbReference>
<evidence type="ECO:0000256" key="4">
    <source>
        <dbReference type="ARBA" id="ARBA00022801"/>
    </source>
</evidence>
<feature type="compositionally biased region" description="Basic and acidic residues" evidence="7">
    <location>
        <begin position="54"/>
        <end position="63"/>
    </location>
</feature>
<keyword evidence="9" id="KW-1185">Reference proteome</keyword>
<dbReference type="Proteomes" id="UP000827549">
    <property type="component" value="Chromosome 4"/>
</dbReference>
<protein>
    <recommendedName>
        <fullName evidence="6">Carboxypeptidase</fullName>
        <ecNumber evidence="6">3.4.16.-</ecNumber>
    </recommendedName>
</protein>
<keyword evidence="5" id="KW-0325">Glycoprotein</keyword>
<dbReference type="PRINTS" id="PR00724">
    <property type="entry name" value="CRBOXYPTASEC"/>
</dbReference>
<dbReference type="PANTHER" id="PTHR11802">
    <property type="entry name" value="SERINE PROTEASE FAMILY S10 SERINE CARBOXYPEPTIDASE"/>
    <property type="match status" value="1"/>
</dbReference>
<dbReference type="InterPro" id="IPR001563">
    <property type="entry name" value="Peptidase_S10"/>
</dbReference>
<keyword evidence="4 6" id="KW-0378">Hydrolase</keyword>
<comment type="similarity">
    <text evidence="1 6">Belongs to the peptidase S10 family.</text>
</comment>
<evidence type="ECO:0000256" key="2">
    <source>
        <dbReference type="ARBA" id="ARBA00022645"/>
    </source>
</evidence>
<dbReference type="PANTHER" id="PTHR11802:SF479">
    <property type="entry name" value="CARBOXYPEPTIDASE"/>
    <property type="match status" value="1"/>
</dbReference>
<organism evidence="8 9">
    <name type="scientific">Vanrija pseudolonga</name>
    <dbReference type="NCBI Taxonomy" id="143232"/>
    <lineage>
        <taxon>Eukaryota</taxon>
        <taxon>Fungi</taxon>
        <taxon>Dikarya</taxon>
        <taxon>Basidiomycota</taxon>
        <taxon>Agaricomycotina</taxon>
        <taxon>Tremellomycetes</taxon>
        <taxon>Trichosporonales</taxon>
        <taxon>Trichosporonaceae</taxon>
        <taxon>Vanrija</taxon>
    </lineage>
</organism>
<proteinExistence type="inferred from homology"/>
<evidence type="ECO:0000313" key="8">
    <source>
        <dbReference type="EMBL" id="WOO82318.1"/>
    </source>
</evidence>
<feature type="chain" id="PRO_5041771052" description="Carboxypeptidase" evidence="6">
    <location>
        <begin position="24"/>
        <end position="596"/>
    </location>
</feature>
<dbReference type="SUPFAM" id="SSF53474">
    <property type="entry name" value="alpha/beta-Hydrolases"/>
    <property type="match status" value="1"/>
</dbReference>
<feature type="compositionally biased region" description="Basic residues" evidence="7">
    <location>
        <begin position="64"/>
        <end position="88"/>
    </location>
</feature>
<accession>A0AAF1BRK6</accession>
<dbReference type="AlphaFoldDB" id="A0AAF1BRK6"/>
<dbReference type="Gene3D" id="3.40.50.1820">
    <property type="entry name" value="alpha/beta hydrolase"/>
    <property type="match status" value="1"/>
</dbReference>
<dbReference type="EC" id="3.4.16.-" evidence="6"/>
<evidence type="ECO:0000256" key="6">
    <source>
        <dbReference type="RuleBase" id="RU361156"/>
    </source>
</evidence>
<evidence type="ECO:0000256" key="7">
    <source>
        <dbReference type="SAM" id="MobiDB-lite"/>
    </source>
</evidence>
<dbReference type="InterPro" id="IPR018202">
    <property type="entry name" value="Ser_caboxypep_ser_AS"/>
</dbReference>
<name>A0AAF1BRK6_9TREE</name>
<dbReference type="GeneID" id="87809040"/>
<feature type="signal peptide" evidence="6">
    <location>
        <begin position="1"/>
        <end position="23"/>
    </location>
</feature>
<dbReference type="GO" id="GO:0006508">
    <property type="term" value="P:proteolysis"/>
    <property type="evidence" value="ECO:0007669"/>
    <property type="project" value="UniProtKB-KW"/>
</dbReference>
<dbReference type="Pfam" id="PF00450">
    <property type="entry name" value="Peptidase_S10"/>
    <property type="match status" value="1"/>
</dbReference>
<keyword evidence="6" id="KW-0732">Signal</keyword>
<dbReference type="EMBL" id="CP086717">
    <property type="protein sequence ID" value="WOO82318.1"/>
    <property type="molecule type" value="Genomic_DNA"/>
</dbReference>
<evidence type="ECO:0000256" key="3">
    <source>
        <dbReference type="ARBA" id="ARBA00022670"/>
    </source>
</evidence>
<dbReference type="PROSITE" id="PS00131">
    <property type="entry name" value="CARBOXYPEPT_SER_SER"/>
    <property type="match status" value="1"/>
</dbReference>
<feature type="compositionally biased region" description="Basic and acidic residues" evidence="7">
    <location>
        <begin position="587"/>
        <end position="596"/>
    </location>
</feature>
<evidence type="ECO:0000313" key="9">
    <source>
        <dbReference type="Proteomes" id="UP000827549"/>
    </source>
</evidence>
<keyword evidence="3 6" id="KW-0645">Protease</keyword>
<feature type="region of interest" description="Disordered" evidence="7">
    <location>
        <begin position="42"/>
        <end position="90"/>
    </location>
</feature>
<dbReference type="GO" id="GO:0004185">
    <property type="term" value="F:serine-type carboxypeptidase activity"/>
    <property type="evidence" value="ECO:0007669"/>
    <property type="project" value="UniProtKB-UniRule"/>
</dbReference>
<reference evidence="8" key="1">
    <citation type="submission" date="2023-10" db="EMBL/GenBank/DDBJ databases">
        <authorList>
            <person name="Noh H."/>
        </authorList>
    </citation>
    <scope>NUCLEOTIDE SEQUENCE</scope>
    <source>
        <strain evidence="8">DUCC4014</strain>
    </source>
</reference>